<dbReference type="InterPro" id="IPR006037">
    <property type="entry name" value="RCK_C"/>
</dbReference>
<feature type="transmembrane region" description="Helical" evidence="7">
    <location>
        <begin position="52"/>
        <end position="71"/>
    </location>
</feature>
<gene>
    <name evidence="9" type="ORF">IGS68_05380</name>
</gene>
<dbReference type="InterPro" id="IPR004680">
    <property type="entry name" value="Cit_transptr-like_dom"/>
</dbReference>
<evidence type="ECO:0000313" key="10">
    <source>
        <dbReference type="Proteomes" id="UP000595197"/>
    </source>
</evidence>
<organism evidence="9 10">
    <name type="scientific">Skermanella cutis</name>
    <dbReference type="NCBI Taxonomy" id="2775420"/>
    <lineage>
        <taxon>Bacteria</taxon>
        <taxon>Pseudomonadati</taxon>
        <taxon>Pseudomonadota</taxon>
        <taxon>Alphaproteobacteria</taxon>
        <taxon>Rhodospirillales</taxon>
        <taxon>Azospirillaceae</taxon>
        <taxon>Skermanella</taxon>
    </lineage>
</organism>
<feature type="transmembrane region" description="Helical" evidence="7">
    <location>
        <begin position="447"/>
        <end position="465"/>
    </location>
</feature>
<evidence type="ECO:0000256" key="2">
    <source>
        <dbReference type="ARBA" id="ARBA00022448"/>
    </source>
</evidence>
<dbReference type="Gene3D" id="3.30.70.1450">
    <property type="entry name" value="Regulator of K+ conductance, C-terminal domain"/>
    <property type="match status" value="2"/>
</dbReference>
<dbReference type="Pfam" id="PF02080">
    <property type="entry name" value="TrkA_C"/>
    <property type="match status" value="1"/>
</dbReference>
<dbReference type="Pfam" id="PF03600">
    <property type="entry name" value="CitMHS"/>
    <property type="match status" value="1"/>
</dbReference>
<feature type="transmembrane region" description="Helical" evidence="7">
    <location>
        <begin position="134"/>
        <end position="160"/>
    </location>
</feature>
<keyword evidence="3 7" id="KW-0812">Transmembrane</keyword>
<feature type="domain" description="RCK C-terminal" evidence="8">
    <location>
        <begin position="300"/>
        <end position="384"/>
    </location>
</feature>
<dbReference type="PANTHER" id="PTHR43652:SF2">
    <property type="entry name" value="BASIC AMINO ACID ANTIPORTER YFCC-RELATED"/>
    <property type="match status" value="1"/>
</dbReference>
<feature type="transmembrane region" description="Helical" evidence="7">
    <location>
        <begin position="504"/>
        <end position="525"/>
    </location>
</feature>
<dbReference type="InterPro" id="IPR036721">
    <property type="entry name" value="RCK_C_sf"/>
</dbReference>
<feature type="transmembrane region" description="Helical" evidence="7">
    <location>
        <begin position="570"/>
        <end position="590"/>
    </location>
</feature>
<proteinExistence type="predicted"/>
<feature type="transmembrane region" description="Helical" evidence="7">
    <location>
        <begin position="180"/>
        <end position="200"/>
    </location>
</feature>
<dbReference type="RefSeq" id="WP_201077902.1">
    <property type="nucleotide sequence ID" value="NZ_CP067420.1"/>
</dbReference>
<keyword evidence="6 7" id="KW-0472">Membrane</keyword>
<dbReference type="EMBL" id="CP067420">
    <property type="protein sequence ID" value="QQP90669.1"/>
    <property type="molecule type" value="Genomic_DNA"/>
</dbReference>
<accession>A0ABX7B8G7</accession>
<keyword evidence="2" id="KW-0813">Transport</keyword>
<sequence length="592" mass="62385">MTFDQTLTLAILFGTMALFIWGRWRHDLVAMVALMAGVAAFVVPVGEAFSGFGHPAVVTVAAVLVLSKGLSNSGAIDILARHVLPVRAGAPMLILAMSGLTAFLSAFMNNVGALALMMPVVIQAAQKNEIPVGYLLMPVSFGSILGGMTTLIGTPPNIIIAGFRHQAGGSPFGLFDFTPVGAAVALAGIAFLSLVGWRLLPVSARQSRTGGQLFDVGKYLTEILVPDGKLTGRSLAQFEPELIEVGGQIVGLVRNDEHILAPRAWRRIRPGDILVVEAEPAALTDIVTAYGLELVDDRRISQEDLQSDEMELMEVAVRPGSLLAGRTAAGIRLRSRFGINLLGLSRQGRQTWSRLRDQKFSAGDVLMLQGPAGRLGDFIADTNCVPLVQRALKFPRRGQTILAVSIMGAAIATITVAGVPAEIAFVAAAVLFVLAGLVRLRNLYEAIDWSVIVLLGALIPLAMAMETTGAAALLAQTIVGYLAGGSAVVALILILVVTMTLSDLMNNAATAAVMAPIAIVAARQMDANPDSFLMAVAIGASCAFLTPIGHQNNTLILGPGGYRFGDYWRMGLPLEIIVIAVGVPAILLIWPP</sequence>
<evidence type="ECO:0000256" key="3">
    <source>
        <dbReference type="ARBA" id="ARBA00022692"/>
    </source>
</evidence>
<feature type="domain" description="RCK C-terminal" evidence="8">
    <location>
        <begin position="208"/>
        <end position="292"/>
    </location>
</feature>
<feature type="transmembrane region" description="Helical" evidence="7">
    <location>
        <begin position="6"/>
        <end position="21"/>
    </location>
</feature>
<name>A0ABX7B8G7_9PROT</name>
<dbReference type="SUPFAM" id="SSF116726">
    <property type="entry name" value="TrkA C-terminal domain-like"/>
    <property type="match status" value="2"/>
</dbReference>
<evidence type="ECO:0000256" key="1">
    <source>
        <dbReference type="ARBA" id="ARBA00004141"/>
    </source>
</evidence>
<evidence type="ECO:0000259" key="8">
    <source>
        <dbReference type="PROSITE" id="PS51202"/>
    </source>
</evidence>
<feature type="transmembrane region" description="Helical" evidence="7">
    <location>
        <begin position="423"/>
        <end position="440"/>
    </location>
</feature>
<protein>
    <submittedName>
        <fullName evidence="9">SLC13 family permease</fullName>
    </submittedName>
</protein>
<evidence type="ECO:0000256" key="4">
    <source>
        <dbReference type="ARBA" id="ARBA00022737"/>
    </source>
</evidence>
<feature type="transmembrane region" description="Helical" evidence="7">
    <location>
        <begin position="471"/>
        <end position="497"/>
    </location>
</feature>
<evidence type="ECO:0000256" key="7">
    <source>
        <dbReference type="SAM" id="Phobius"/>
    </source>
</evidence>
<dbReference type="PROSITE" id="PS51202">
    <property type="entry name" value="RCK_C"/>
    <property type="match status" value="2"/>
</dbReference>
<keyword evidence="5 7" id="KW-1133">Transmembrane helix</keyword>
<keyword evidence="10" id="KW-1185">Reference proteome</keyword>
<dbReference type="InterPro" id="IPR051679">
    <property type="entry name" value="DASS-Related_Transporters"/>
</dbReference>
<evidence type="ECO:0000313" key="9">
    <source>
        <dbReference type="EMBL" id="QQP90669.1"/>
    </source>
</evidence>
<feature type="transmembrane region" description="Helical" evidence="7">
    <location>
        <begin position="400"/>
        <end position="417"/>
    </location>
</feature>
<reference evidence="9" key="1">
    <citation type="submission" date="2021-02" db="EMBL/GenBank/DDBJ databases">
        <title>Skermanella TT6 skin isolate.</title>
        <authorList>
            <person name="Lee K."/>
            <person name="Ganzorig M."/>
        </authorList>
    </citation>
    <scope>NUCLEOTIDE SEQUENCE</scope>
    <source>
        <strain evidence="9">TT6</strain>
    </source>
</reference>
<comment type="subcellular location">
    <subcellularLocation>
        <location evidence="1">Membrane</location>
        <topology evidence="1">Multi-pass membrane protein</topology>
    </subcellularLocation>
</comment>
<dbReference type="Proteomes" id="UP000595197">
    <property type="component" value="Chromosome"/>
</dbReference>
<evidence type="ECO:0000256" key="6">
    <source>
        <dbReference type="ARBA" id="ARBA00023136"/>
    </source>
</evidence>
<feature type="transmembrane region" description="Helical" evidence="7">
    <location>
        <begin position="531"/>
        <end position="549"/>
    </location>
</feature>
<feature type="transmembrane region" description="Helical" evidence="7">
    <location>
        <begin position="28"/>
        <end position="46"/>
    </location>
</feature>
<dbReference type="PANTHER" id="PTHR43652">
    <property type="entry name" value="BASIC AMINO ACID ANTIPORTER YFCC-RELATED"/>
    <property type="match status" value="1"/>
</dbReference>
<keyword evidence="4" id="KW-0677">Repeat</keyword>
<evidence type="ECO:0000256" key="5">
    <source>
        <dbReference type="ARBA" id="ARBA00022989"/>
    </source>
</evidence>